<dbReference type="InterPro" id="IPR036388">
    <property type="entry name" value="WH-like_DNA-bd_sf"/>
</dbReference>
<dbReference type="InterPro" id="IPR007627">
    <property type="entry name" value="RNA_pol_sigma70_r2"/>
</dbReference>
<sequence length="164" mass="19103">MSNQEKISQWFHQYSDDVYHFLIYRTGKTDVEDMVQEVFIRAIKGVESFKGSASPKTWLFSIARNLAIDEMKKEKWKRLISFQAFHEPSSLDTPETLYQANEETQTLYKAIQELKASYRDVIILRGIKEFTVDETAEVLQWPPGKVRSTYHRAKAALHKQLGGQ</sequence>
<keyword evidence="8" id="KW-1185">Reference proteome</keyword>
<keyword evidence="3" id="KW-0731">Sigma factor</keyword>
<organism evidence="7 8">
    <name type="scientific">Bacillus salacetis</name>
    <dbReference type="NCBI Taxonomy" id="2315464"/>
    <lineage>
        <taxon>Bacteria</taxon>
        <taxon>Bacillati</taxon>
        <taxon>Bacillota</taxon>
        <taxon>Bacilli</taxon>
        <taxon>Bacillales</taxon>
        <taxon>Bacillaceae</taxon>
        <taxon>Bacillus</taxon>
    </lineage>
</organism>
<name>A0A3A1QQ46_9BACI</name>
<dbReference type="SUPFAM" id="SSF88659">
    <property type="entry name" value="Sigma3 and sigma4 domains of RNA polymerase sigma factors"/>
    <property type="match status" value="1"/>
</dbReference>
<dbReference type="SUPFAM" id="SSF88946">
    <property type="entry name" value="Sigma2 domain of RNA polymerase sigma factors"/>
    <property type="match status" value="1"/>
</dbReference>
<evidence type="ECO:0000313" key="7">
    <source>
        <dbReference type="EMBL" id="RIW28617.1"/>
    </source>
</evidence>
<dbReference type="InterPro" id="IPR013324">
    <property type="entry name" value="RNA_pol_sigma_r3/r4-like"/>
</dbReference>
<gene>
    <name evidence="7" type="ORF">D3H55_21380</name>
</gene>
<evidence type="ECO:0000256" key="1">
    <source>
        <dbReference type="ARBA" id="ARBA00010641"/>
    </source>
</evidence>
<evidence type="ECO:0000313" key="8">
    <source>
        <dbReference type="Proteomes" id="UP000265801"/>
    </source>
</evidence>
<dbReference type="InterPro" id="IPR039425">
    <property type="entry name" value="RNA_pol_sigma-70-like"/>
</dbReference>
<protein>
    <submittedName>
        <fullName evidence="7">RNA polymerase sigma factor</fullName>
    </submittedName>
</protein>
<dbReference type="OrthoDB" id="2470088at2"/>
<keyword evidence="4" id="KW-0804">Transcription</keyword>
<dbReference type="RefSeq" id="WP_119549344.1">
    <property type="nucleotide sequence ID" value="NZ_QXIR01000042.1"/>
</dbReference>
<evidence type="ECO:0000256" key="4">
    <source>
        <dbReference type="ARBA" id="ARBA00023163"/>
    </source>
</evidence>
<dbReference type="CDD" id="cd06171">
    <property type="entry name" value="Sigma70_r4"/>
    <property type="match status" value="1"/>
</dbReference>
<evidence type="ECO:0000259" key="5">
    <source>
        <dbReference type="Pfam" id="PF04542"/>
    </source>
</evidence>
<dbReference type="GO" id="GO:0006352">
    <property type="term" value="P:DNA-templated transcription initiation"/>
    <property type="evidence" value="ECO:0007669"/>
    <property type="project" value="InterPro"/>
</dbReference>
<dbReference type="AlphaFoldDB" id="A0A3A1QQ46"/>
<comment type="caution">
    <text evidence="7">The sequence shown here is derived from an EMBL/GenBank/DDBJ whole genome shotgun (WGS) entry which is preliminary data.</text>
</comment>
<dbReference type="Gene3D" id="1.10.1740.10">
    <property type="match status" value="1"/>
</dbReference>
<dbReference type="InterPro" id="IPR014284">
    <property type="entry name" value="RNA_pol_sigma-70_dom"/>
</dbReference>
<proteinExistence type="inferred from homology"/>
<accession>A0A3A1QQ46</accession>
<dbReference type="PANTHER" id="PTHR43133">
    <property type="entry name" value="RNA POLYMERASE ECF-TYPE SIGMA FACTO"/>
    <property type="match status" value="1"/>
</dbReference>
<dbReference type="NCBIfam" id="TIGR02937">
    <property type="entry name" value="sigma70-ECF"/>
    <property type="match status" value="1"/>
</dbReference>
<dbReference type="Pfam" id="PF04542">
    <property type="entry name" value="Sigma70_r2"/>
    <property type="match status" value="1"/>
</dbReference>
<keyword evidence="2" id="KW-0805">Transcription regulation</keyword>
<evidence type="ECO:0000259" key="6">
    <source>
        <dbReference type="Pfam" id="PF08281"/>
    </source>
</evidence>
<dbReference type="GO" id="GO:0016987">
    <property type="term" value="F:sigma factor activity"/>
    <property type="evidence" value="ECO:0007669"/>
    <property type="project" value="UniProtKB-KW"/>
</dbReference>
<comment type="similarity">
    <text evidence="1">Belongs to the sigma-70 factor family. ECF subfamily.</text>
</comment>
<dbReference type="GO" id="GO:0003677">
    <property type="term" value="F:DNA binding"/>
    <property type="evidence" value="ECO:0007669"/>
    <property type="project" value="InterPro"/>
</dbReference>
<reference evidence="7 8" key="1">
    <citation type="submission" date="2018-09" db="EMBL/GenBank/DDBJ databases">
        <title>Bacillus saliacetes sp. nov., isolated from Thai shrimp paste (Ka-pi).</title>
        <authorList>
            <person name="Daroonpunt R."/>
            <person name="Tanasupawat S."/>
            <person name="Yiamsombut S."/>
        </authorList>
    </citation>
    <scope>NUCLEOTIDE SEQUENCE [LARGE SCALE GENOMIC DNA]</scope>
    <source>
        <strain evidence="7 8">SKP7-4</strain>
    </source>
</reference>
<dbReference type="InterPro" id="IPR013249">
    <property type="entry name" value="RNA_pol_sigma70_r4_t2"/>
</dbReference>
<dbReference type="Gene3D" id="1.10.10.10">
    <property type="entry name" value="Winged helix-like DNA-binding domain superfamily/Winged helix DNA-binding domain"/>
    <property type="match status" value="1"/>
</dbReference>
<dbReference type="Proteomes" id="UP000265801">
    <property type="component" value="Unassembled WGS sequence"/>
</dbReference>
<dbReference type="PANTHER" id="PTHR43133:SF60">
    <property type="entry name" value="RNA POLYMERASE SIGMA FACTOR SIGV"/>
    <property type="match status" value="1"/>
</dbReference>
<dbReference type="EMBL" id="QXIR01000042">
    <property type="protein sequence ID" value="RIW28617.1"/>
    <property type="molecule type" value="Genomic_DNA"/>
</dbReference>
<evidence type="ECO:0000256" key="2">
    <source>
        <dbReference type="ARBA" id="ARBA00023015"/>
    </source>
</evidence>
<dbReference type="InterPro" id="IPR013325">
    <property type="entry name" value="RNA_pol_sigma_r2"/>
</dbReference>
<feature type="domain" description="RNA polymerase sigma factor 70 region 4 type 2" evidence="6">
    <location>
        <begin position="106"/>
        <end position="157"/>
    </location>
</feature>
<evidence type="ECO:0000256" key="3">
    <source>
        <dbReference type="ARBA" id="ARBA00023082"/>
    </source>
</evidence>
<feature type="domain" description="RNA polymerase sigma-70 region 2" evidence="5">
    <location>
        <begin position="11"/>
        <end position="76"/>
    </location>
</feature>
<dbReference type="Pfam" id="PF08281">
    <property type="entry name" value="Sigma70_r4_2"/>
    <property type="match status" value="1"/>
</dbReference>